<proteinExistence type="predicted"/>
<evidence type="ECO:0000313" key="2">
    <source>
        <dbReference type="Proteomes" id="UP001179842"/>
    </source>
</evidence>
<protein>
    <submittedName>
        <fullName evidence="1">Uncharacterized protein</fullName>
    </submittedName>
</protein>
<dbReference type="EMBL" id="CP122979">
    <property type="protein sequence ID" value="WGI36393.1"/>
    <property type="molecule type" value="Genomic_DNA"/>
</dbReference>
<keyword evidence="2" id="KW-1185">Reference proteome</keyword>
<dbReference type="NCBIfam" id="NF045957">
    <property type="entry name" value="MHO_1590_dom"/>
    <property type="match status" value="1"/>
</dbReference>
<gene>
    <name evidence="1" type="ORF">QEG99_02880</name>
</gene>
<dbReference type="Proteomes" id="UP001179842">
    <property type="component" value="Chromosome"/>
</dbReference>
<organism evidence="1 2">
    <name type="scientific">Mesomycoplasma lagogenitalium</name>
    <dbReference type="NCBI Taxonomy" id="171286"/>
    <lineage>
        <taxon>Bacteria</taxon>
        <taxon>Bacillati</taxon>
        <taxon>Mycoplasmatota</taxon>
        <taxon>Mycoplasmoidales</taxon>
        <taxon>Metamycoplasmataceae</taxon>
        <taxon>Mesomycoplasma</taxon>
    </lineage>
</organism>
<reference evidence="1" key="1">
    <citation type="submission" date="2023-04" db="EMBL/GenBank/DDBJ databases">
        <title>Completed genome of Mycoplasma lagogenitalium type strain 12MS.</title>
        <authorList>
            <person name="Spergser J."/>
        </authorList>
    </citation>
    <scope>NUCLEOTIDE SEQUENCE</scope>
    <source>
        <strain evidence="1">12MS</strain>
    </source>
</reference>
<accession>A0ABY8LVU4</accession>
<sequence length="57" mass="6853">MISFFISDVIKKLGVSYGDIKFNYLYKSEQSVIVEFIWIDKDQKLYKNYHLKINDTI</sequence>
<evidence type="ECO:0000313" key="1">
    <source>
        <dbReference type="EMBL" id="WGI36393.1"/>
    </source>
</evidence>
<name>A0ABY8LVU4_9BACT</name>